<keyword evidence="4" id="KW-0548">Nucleotidyltransferase</keyword>
<keyword evidence="5" id="KW-0235">DNA replication</keyword>
<accession>A0AA91GAJ1</accession>
<organism evidence="11 12">
    <name type="scientific">Enterococcus silesiacus</name>
    <dbReference type="NCBI Taxonomy" id="332949"/>
    <lineage>
        <taxon>Bacteria</taxon>
        <taxon>Bacillati</taxon>
        <taxon>Bacillota</taxon>
        <taxon>Bacilli</taxon>
        <taxon>Lactobacillales</taxon>
        <taxon>Enterococcaceae</taxon>
        <taxon>Enterococcus</taxon>
    </lineage>
</organism>
<feature type="domain" description="DNA polymerase III delta subunit-like C-terminal" evidence="10">
    <location>
        <begin position="228"/>
        <end position="348"/>
    </location>
</feature>
<dbReference type="NCBIfam" id="TIGR01128">
    <property type="entry name" value="holA"/>
    <property type="match status" value="1"/>
</dbReference>
<dbReference type="Proteomes" id="UP000183039">
    <property type="component" value="Unassembled WGS sequence"/>
</dbReference>
<dbReference type="PANTHER" id="PTHR34388">
    <property type="entry name" value="DNA POLYMERASE III SUBUNIT DELTA"/>
    <property type="match status" value="1"/>
</dbReference>
<evidence type="ECO:0000256" key="1">
    <source>
        <dbReference type="ARBA" id="ARBA00012417"/>
    </source>
</evidence>
<evidence type="ECO:0000256" key="8">
    <source>
        <dbReference type="ARBA" id="ARBA00049244"/>
    </source>
</evidence>
<sequence>MIGWKREMGERMNLQEALKQVRQQHFASVYLVQGTEGYLSELFKTELMSQLIKTEDDQFNYSSFDMDEVPLSIAMEEAETIPFFGDYRLVFIENPYFLTAERKSNGLDHDIDSLLKYLEQPSPTTILVFIANVEKLDERKKITKAIKKQAEIIDVNPMGEREVRQYVEQTIQSEGYEIRPEAFDLLLQLTDLNLSKVMGELQKLFLFASDTKIISLTGVKELVPKSLEHNVFDLTNDVLSGHSEKAIQLYEDLLLQGEETIKLNAILLNQIRLFLQTKILAKLGYQQANIADTLKIHPYRVKLALQQVRRFELERLEAIYDELVENDFLMKTGKMDKELLFELFILKLSGQVTR</sequence>
<dbReference type="Pfam" id="PF21694">
    <property type="entry name" value="DNA_pol3_delta_C"/>
    <property type="match status" value="1"/>
</dbReference>
<keyword evidence="3" id="KW-0808">Transferase</keyword>
<dbReference type="SUPFAM" id="SSF52540">
    <property type="entry name" value="P-loop containing nucleoside triphosphate hydrolases"/>
    <property type="match status" value="1"/>
</dbReference>
<evidence type="ECO:0000256" key="2">
    <source>
        <dbReference type="ARBA" id="ARBA00017703"/>
    </source>
</evidence>
<dbReference type="GO" id="GO:0006261">
    <property type="term" value="P:DNA-templated DNA replication"/>
    <property type="evidence" value="ECO:0007669"/>
    <property type="project" value="TreeGrafter"/>
</dbReference>
<dbReference type="Gene3D" id="1.20.272.10">
    <property type="match status" value="1"/>
</dbReference>
<comment type="similarity">
    <text evidence="7">Belongs to the DNA polymerase HolA subunit family.</text>
</comment>
<name>A0AA91GAJ1_9ENTE</name>
<dbReference type="Pfam" id="PF06144">
    <property type="entry name" value="DNA_pol3_delta"/>
    <property type="match status" value="1"/>
</dbReference>
<evidence type="ECO:0000259" key="9">
    <source>
        <dbReference type="Pfam" id="PF06144"/>
    </source>
</evidence>
<evidence type="ECO:0000313" key="12">
    <source>
        <dbReference type="Proteomes" id="UP000183039"/>
    </source>
</evidence>
<proteinExistence type="inferred from homology"/>
<dbReference type="InterPro" id="IPR027417">
    <property type="entry name" value="P-loop_NTPase"/>
</dbReference>
<dbReference type="InterPro" id="IPR010372">
    <property type="entry name" value="DNA_pol3_delta_N"/>
</dbReference>
<evidence type="ECO:0000259" key="10">
    <source>
        <dbReference type="Pfam" id="PF21694"/>
    </source>
</evidence>
<dbReference type="InterPro" id="IPR005790">
    <property type="entry name" value="DNA_polIII_delta"/>
</dbReference>
<dbReference type="InterPro" id="IPR008921">
    <property type="entry name" value="DNA_pol3_clamp-load_cplx_C"/>
</dbReference>
<comment type="caution">
    <text evidence="11">The sequence shown here is derived from an EMBL/GenBank/DDBJ whole genome shotgun (WGS) entry which is preliminary data.</text>
</comment>
<dbReference type="GO" id="GO:0003887">
    <property type="term" value="F:DNA-directed DNA polymerase activity"/>
    <property type="evidence" value="ECO:0007669"/>
    <property type="project" value="UniProtKB-KW"/>
</dbReference>
<keyword evidence="6" id="KW-0239">DNA-directed DNA polymerase</keyword>
<evidence type="ECO:0000256" key="6">
    <source>
        <dbReference type="ARBA" id="ARBA00022932"/>
    </source>
</evidence>
<dbReference type="AlphaFoldDB" id="A0AA91GAJ1"/>
<dbReference type="Gene3D" id="1.10.8.60">
    <property type="match status" value="1"/>
</dbReference>
<evidence type="ECO:0000256" key="3">
    <source>
        <dbReference type="ARBA" id="ARBA00022679"/>
    </source>
</evidence>
<dbReference type="PANTHER" id="PTHR34388:SF1">
    <property type="entry name" value="DNA POLYMERASE III SUBUNIT DELTA"/>
    <property type="match status" value="1"/>
</dbReference>
<dbReference type="GO" id="GO:0003677">
    <property type="term" value="F:DNA binding"/>
    <property type="evidence" value="ECO:0007669"/>
    <property type="project" value="InterPro"/>
</dbReference>
<dbReference type="SUPFAM" id="SSF48019">
    <property type="entry name" value="post-AAA+ oligomerization domain-like"/>
    <property type="match status" value="1"/>
</dbReference>
<reference evidence="11 12" key="1">
    <citation type="submission" date="2014-12" db="EMBL/GenBank/DDBJ databases">
        <title>Draft genome sequences of 29 type strains of Enterococci.</title>
        <authorList>
            <person name="Zhong Z."/>
            <person name="Sun Z."/>
            <person name="Liu W."/>
            <person name="Zhang W."/>
            <person name="Zhang H."/>
        </authorList>
    </citation>
    <scope>NUCLEOTIDE SEQUENCE [LARGE SCALE GENOMIC DNA]</scope>
    <source>
        <strain evidence="11 12">DSM 22801</strain>
    </source>
</reference>
<protein>
    <recommendedName>
        <fullName evidence="2">DNA polymerase III subunit delta</fullName>
        <ecNumber evidence="1">2.7.7.7</ecNumber>
    </recommendedName>
</protein>
<evidence type="ECO:0000256" key="5">
    <source>
        <dbReference type="ARBA" id="ARBA00022705"/>
    </source>
</evidence>
<dbReference type="EMBL" id="JXLC01000012">
    <property type="protein sequence ID" value="OJG91587.1"/>
    <property type="molecule type" value="Genomic_DNA"/>
</dbReference>
<dbReference type="GO" id="GO:0009360">
    <property type="term" value="C:DNA polymerase III complex"/>
    <property type="evidence" value="ECO:0007669"/>
    <property type="project" value="InterPro"/>
</dbReference>
<evidence type="ECO:0000313" key="11">
    <source>
        <dbReference type="EMBL" id="OJG91587.1"/>
    </source>
</evidence>
<dbReference type="InterPro" id="IPR048466">
    <property type="entry name" value="DNA_pol3_delta-like_C"/>
</dbReference>
<comment type="catalytic activity">
    <reaction evidence="8">
        <text>DNA(n) + a 2'-deoxyribonucleoside 5'-triphosphate = DNA(n+1) + diphosphate</text>
        <dbReference type="Rhea" id="RHEA:22508"/>
        <dbReference type="Rhea" id="RHEA-COMP:17339"/>
        <dbReference type="Rhea" id="RHEA-COMP:17340"/>
        <dbReference type="ChEBI" id="CHEBI:33019"/>
        <dbReference type="ChEBI" id="CHEBI:61560"/>
        <dbReference type="ChEBI" id="CHEBI:173112"/>
        <dbReference type="EC" id="2.7.7.7"/>
    </reaction>
</comment>
<dbReference type="EC" id="2.7.7.7" evidence="1"/>
<dbReference type="Gene3D" id="3.40.50.300">
    <property type="entry name" value="P-loop containing nucleotide triphosphate hydrolases"/>
    <property type="match status" value="1"/>
</dbReference>
<gene>
    <name evidence="11" type="ORF">RV15_GL000471</name>
</gene>
<evidence type="ECO:0000256" key="7">
    <source>
        <dbReference type="ARBA" id="ARBA00034754"/>
    </source>
</evidence>
<evidence type="ECO:0000256" key="4">
    <source>
        <dbReference type="ARBA" id="ARBA00022695"/>
    </source>
</evidence>
<feature type="domain" description="DNA polymerase III delta N-terminal" evidence="9">
    <location>
        <begin position="30"/>
        <end position="155"/>
    </location>
</feature>